<keyword evidence="3" id="KW-1185">Reference proteome</keyword>
<dbReference type="PANTHER" id="PTHR39327">
    <property type="match status" value="1"/>
</dbReference>
<dbReference type="RefSeq" id="WP_046801003.1">
    <property type="nucleotide sequence ID" value="NZ_LT009724.1"/>
</dbReference>
<dbReference type="STRING" id="1183432.AGR3A_Lc140328"/>
<dbReference type="InterPro" id="IPR010319">
    <property type="entry name" value="Transglutaminase-like_Cys_pept"/>
</dbReference>
<gene>
    <name evidence="2" type="ORF">AGR3A_Lc140328</name>
</gene>
<keyword evidence="1" id="KW-0732">Signal</keyword>
<evidence type="ECO:0008006" key="4">
    <source>
        <dbReference type="Google" id="ProtNLM"/>
    </source>
</evidence>
<reference evidence="3" key="1">
    <citation type="submission" date="2016-01" db="EMBL/GenBank/DDBJ databases">
        <authorList>
            <person name="Regsiter A."/>
            <person name="william w."/>
        </authorList>
    </citation>
    <scope>NUCLEOTIDE SEQUENCE [LARGE SCALE GENOMIC DNA]</scope>
    <source>
        <strain evidence="3">CFBP 6623</strain>
    </source>
</reference>
<evidence type="ECO:0000256" key="1">
    <source>
        <dbReference type="SAM" id="SignalP"/>
    </source>
</evidence>
<feature type="signal peptide" evidence="1">
    <location>
        <begin position="1"/>
        <end position="25"/>
    </location>
</feature>
<dbReference type="Gene3D" id="3.10.620.30">
    <property type="match status" value="1"/>
</dbReference>
<dbReference type="EMBL" id="FBWK01000050">
    <property type="protein sequence ID" value="CUX57208.1"/>
    <property type="molecule type" value="Genomic_DNA"/>
</dbReference>
<protein>
    <recommendedName>
        <fullName evidence="4">Transglutaminase</fullName>
    </recommendedName>
</protein>
<sequence length="222" mass="24992">MSYFNKLLQACFVLTVAGLLSPAEASPSMLTGAITSQPVGHYEFCQRHSVECQPMKAMPPLHLTPDNWKTMVSVNSAVNVEIDQRSDMEVWGYEDYWEYPYKGAGDCDDIVLEKRKRLMDIGLPASNLLITVVRDERGDGHAILTVRTDRGDFILDNMKPTILRWDETPYSYLKRQSTDHAGRWVDIDGSGSPAIAAREVDRGTAVPATTARRNIIDLFRNR</sequence>
<accession>A0A1S7RT92</accession>
<dbReference type="AlphaFoldDB" id="A0A1S7RT92"/>
<evidence type="ECO:0000313" key="2">
    <source>
        <dbReference type="EMBL" id="CUX57208.1"/>
    </source>
</evidence>
<name>A0A1S7RT92_9HYPH</name>
<dbReference type="Pfam" id="PF06035">
    <property type="entry name" value="Peptidase_C93"/>
    <property type="match status" value="1"/>
</dbReference>
<dbReference type="Proteomes" id="UP000191988">
    <property type="component" value="Unassembled WGS sequence"/>
</dbReference>
<evidence type="ECO:0000313" key="3">
    <source>
        <dbReference type="Proteomes" id="UP000191988"/>
    </source>
</evidence>
<organism evidence="2 3">
    <name type="scientific">Agrobacterium tomkonis CFBP 6623</name>
    <dbReference type="NCBI Taxonomy" id="1183432"/>
    <lineage>
        <taxon>Bacteria</taxon>
        <taxon>Pseudomonadati</taxon>
        <taxon>Pseudomonadota</taxon>
        <taxon>Alphaproteobacteria</taxon>
        <taxon>Hyphomicrobiales</taxon>
        <taxon>Rhizobiaceae</taxon>
        <taxon>Rhizobium/Agrobacterium group</taxon>
        <taxon>Agrobacterium</taxon>
        <taxon>Agrobacterium tumefaciens complex</taxon>
    </lineage>
</organism>
<feature type="chain" id="PRO_5010588227" description="Transglutaminase" evidence="1">
    <location>
        <begin position="26"/>
        <end position="222"/>
    </location>
</feature>
<dbReference type="PANTHER" id="PTHR39327:SF1">
    <property type="entry name" value="BLR5470 PROTEIN"/>
    <property type="match status" value="1"/>
</dbReference>
<proteinExistence type="predicted"/>